<feature type="chain" id="PRO_5047256265" evidence="1">
    <location>
        <begin position="28"/>
        <end position="158"/>
    </location>
</feature>
<evidence type="ECO:0000313" key="2">
    <source>
        <dbReference type="EMBL" id="MDI2091503.1"/>
    </source>
</evidence>
<feature type="signal peptide" evidence="1">
    <location>
        <begin position="1"/>
        <end position="27"/>
    </location>
</feature>
<protein>
    <submittedName>
        <fullName evidence="2">Uncharacterized protein</fullName>
    </submittedName>
</protein>
<dbReference type="Pfam" id="PF21785">
    <property type="entry name" value="Bflower_2"/>
    <property type="match status" value="1"/>
</dbReference>
<dbReference type="EMBL" id="JASBAO010000001">
    <property type="protein sequence ID" value="MDI2091503.1"/>
    <property type="molecule type" value="Genomic_DNA"/>
</dbReference>
<comment type="caution">
    <text evidence="2">The sequence shown here is derived from an EMBL/GenBank/DDBJ whole genome shotgun (WGS) entry which is preliminary data.</text>
</comment>
<reference evidence="2" key="1">
    <citation type="submission" date="2023-05" db="EMBL/GenBank/DDBJ databases">
        <title>Whole genome sequence of Commensalibacter sp.</title>
        <authorList>
            <person name="Charoenyingcharoen P."/>
            <person name="Yukphan P."/>
        </authorList>
    </citation>
    <scope>NUCLEOTIDE SEQUENCE</scope>
    <source>
        <strain evidence="2">TBRC 16381</strain>
    </source>
</reference>
<dbReference type="InterPro" id="IPR048910">
    <property type="entry name" value="Bflower_2"/>
</dbReference>
<gene>
    <name evidence="2" type="ORF">QJV27_09020</name>
</gene>
<evidence type="ECO:0000256" key="1">
    <source>
        <dbReference type="SAM" id="SignalP"/>
    </source>
</evidence>
<accession>A0ABT6Q3D0</accession>
<name>A0ABT6Q3D0_9PROT</name>
<sequence length="158" mass="17235">MKLNTIFLCLSIGILSLKGGISSAALAADTSYNNVAPVNNPGHVSIRIQKIDQAGYIYNVDNLCIGKISKDGNIYNGNNISVGRIYSNGYLYNSKNDNIGRVNKKGNIFNMNNVNIGMVDKKGKVYTTNNEYVGEVASKYRNAATLLLLSQENNPFSM</sequence>
<proteinExistence type="predicted"/>
<keyword evidence="1" id="KW-0732">Signal</keyword>
<evidence type="ECO:0000313" key="3">
    <source>
        <dbReference type="Proteomes" id="UP001431634"/>
    </source>
</evidence>
<keyword evidence="3" id="KW-1185">Reference proteome</keyword>
<dbReference type="Proteomes" id="UP001431634">
    <property type="component" value="Unassembled WGS sequence"/>
</dbReference>
<dbReference type="RefSeq" id="WP_281448594.1">
    <property type="nucleotide sequence ID" value="NZ_JASBAO010000001.1"/>
</dbReference>
<organism evidence="2 3">
    <name type="scientific">Commensalibacter oyaizuii</name>
    <dbReference type="NCBI Taxonomy" id="3043873"/>
    <lineage>
        <taxon>Bacteria</taxon>
        <taxon>Pseudomonadati</taxon>
        <taxon>Pseudomonadota</taxon>
        <taxon>Alphaproteobacteria</taxon>
        <taxon>Acetobacterales</taxon>
        <taxon>Acetobacteraceae</taxon>
    </lineage>
</organism>